<organismHost>
    <name type="scientific">Lepidoptera</name>
    <name type="common">moths &amp; butterflies</name>
    <dbReference type="NCBI Taxonomy" id="7088"/>
</organismHost>
<accession>Q9J852</accession>
<reference evidence="1 2" key="6">
    <citation type="journal article" date="1999" name="J. Gen. Virol.">
        <title>Sequence and organization of the Spodoptera exigua multicapsid nucleopolyhedrovirus genome.</title>
        <authorList>
            <person name="IJkel W.F."/>
            <person name="van Strien E.A."/>
            <person name="Heldens J.G."/>
            <person name="Broer R."/>
            <person name="Zuidema D."/>
            <person name="Goldbach R.W."/>
            <person name="Vlak J.M."/>
        </authorList>
    </citation>
    <scope>NUCLEOTIDE SEQUENCE [LARGE SCALE GENOMIC DNA]</scope>
</reference>
<proteinExistence type="predicted"/>
<reference evidence="1 2" key="4">
    <citation type="journal article" date="1997" name="J. Gen. Virol.">
        <title>Characterization of a putative Spodoptera exigua multicapsid nucleopolyhedrovirus helicase gene.</title>
        <authorList>
            <person name="Heldens J.G."/>
            <person name="Liu Y."/>
            <person name="Zuidema D."/>
            <person name="Goldbach R.W."/>
            <person name="Vlak J.M."/>
        </authorList>
    </citation>
    <scope>NUCLEOTIDE SEQUENCE [LARGE SCALE GENOMIC DNA]</scope>
</reference>
<evidence type="ECO:0000313" key="2">
    <source>
        <dbReference type="Proteomes" id="UP000203151"/>
    </source>
</evidence>
<reference evidence="1 2" key="5">
    <citation type="journal article" date="1998" name="J. Gen. Virol.">
        <title>Specificity of multiple homologous genomic regions in Spodoptera exigua nucleopolyhedrovirus DNA replication.</title>
        <authorList>
            <person name="Broer R."/>
            <person name="Heldens J.G."/>
            <person name="van Strien E.A."/>
            <person name="Zuidema D."/>
            <person name="Vlak J.M."/>
        </authorList>
    </citation>
    <scope>NUCLEOTIDE SEQUENCE [LARGE SCALE GENOMIC DNA]</scope>
</reference>
<evidence type="ECO:0000313" key="1">
    <source>
        <dbReference type="EMBL" id="AAF33614.1"/>
    </source>
</evidence>
<reference evidence="1 2" key="3">
    <citation type="journal article" date="1997" name="J. Gen. Virol.">
        <title>Baculoviruses contain a gene for the large subunit of ribonucleotide reductase.</title>
        <authorList>
            <person name="van Strien E.A."/>
            <person name="Faktor O."/>
            <person name="Hu Z.H."/>
            <person name="Zuidema D."/>
            <person name="Goldbach R.W."/>
            <person name="Vlak J.M."/>
        </authorList>
    </citation>
    <scope>NUCLEOTIDE SEQUENCE [LARGE SCALE GENOMIC DNA]</scope>
</reference>
<reference evidence="1 2" key="2">
    <citation type="journal article" date="1993" name="J. Gen. Virol.">
        <title>Nucleotide sequence and transcriptional analysis of the p10 gene of Spodoptera exigua nuclear polyhedrosis virus.</title>
        <authorList>
            <person name="Zuidema D."/>
            <person name="van Oers M.M."/>
            <person name="van Strien E.A."/>
            <person name="Caballero P.C."/>
            <person name="Klok E.J."/>
            <person name="Goldbach R.W."/>
            <person name="Vlak J.M."/>
        </authorList>
    </citation>
    <scope>NUCLEOTIDE SEQUENCE [LARGE SCALE GENOMIC DNA]</scope>
</reference>
<keyword evidence="2" id="KW-1185">Reference proteome</keyword>
<reference evidence="1 2" key="1">
    <citation type="journal article" date="1992" name="J. Gen. Virol.">
        <title>Nucleotide sequence and transcriptional analysis of the polyhedrin gene of Spodoptera exigua nuclear polyhedrosis virus.</title>
        <authorList>
            <person name="van Strien E.A."/>
            <person name="Zuidema D."/>
            <person name="Goldbach R.W."/>
            <person name="Vlak J.M."/>
        </authorList>
    </citation>
    <scope>NUCLEOTIDE SEQUENCE [LARGE SCALE GENOMIC DNA]</scope>
</reference>
<organism evidence="1 2">
    <name type="scientific">Spodoptera exigua nuclear polyhedrosis virus (strain US)</name>
    <name type="common">SeMNPV</name>
    <dbReference type="NCBI Taxonomy" id="31506"/>
    <lineage>
        <taxon>Viruses</taxon>
        <taxon>Viruses incertae sedis</taxon>
        <taxon>Naldaviricetes</taxon>
        <taxon>Lefavirales</taxon>
        <taxon>Baculoviridae</taxon>
        <taxon>Alphabaculovirus</taxon>
        <taxon>Spodoptera exigua multiple nucleopolyhedrovirus</taxon>
    </lineage>
</organism>
<protein>
    <submittedName>
        <fullName evidence="1">ORF85</fullName>
    </submittedName>
</protein>
<dbReference type="Proteomes" id="UP000203151">
    <property type="component" value="Segment"/>
</dbReference>
<dbReference type="KEGG" id="vg:2715847"/>
<dbReference type="EMBL" id="AF169823">
    <property type="protein sequence ID" value="AAF33614.1"/>
    <property type="molecule type" value="Genomic_DNA"/>
</dbReference>
<reference evidence="1 2" key="7">
    <citation type="journal article" date="1999" name="Virus Res.">
        <title>Identification, sequence analysis and phylogeny of the lef-2 gene of Helicoverpa armigera single-nucleocapsid baculovirus.</title>
        <authorList>
            <person name="Chen X."/>
            <person name="IJkel W.F."/>
            <person name="Dominy C."/>
            <person name="de Andrade Zanotto P.M."/>
            <person name="Hashimoto Y."/>
            <person name="Faktor O."/>
            <person name="Hayakawa T."/>
            <person name="Wang C."/>
            <person name="Prekumar A."/>
            <person name="Mathavan S."/>
            <person name="Krell P.J."/>
            <person name="Hu Z."/>
            <person name="Vlak J.M."/>
        </authorList>
    </citation>
    <scope>NUCLEOTIDE SEQUENCE [LARGE SCALE GENOMIC DNA]</scope>
</reference>
<dbReference type="GeneID" id="2715847"/>
<name>Q9J852_NPVSE</name>
<dbReference type="RefSeq" id="NP_037845.1">
    <property type="nucleotide sequence ID" value="NC_002169.1"/>
</dbReference>
<sequence length="85" mass="9838">MTFHRNVIYVSTKNIAFSTKYTYCFHRNVCNCRRSDVKSIAQLENCAVTKSIAQLIYDDIISPIASSLSKQYDIDERDVYFAETI</sequence>